<keyword evidence="2" id="KW-1185">Reference proteome</keyword>
<protein>
    <submittedName>
        <fullName evidence="1">Uncharacterized protein</fullName>
    </submittedName>
</protein>
<proteinExistence type="predicted"/>
<reference evidence="1 2" key="1">
    <citation type="submission" date="2016-10" db="EMBL/GenBank/DDBJ databases">
        <authorList>
            <person name="Varghese N."/>
            <person name="Submissions S."/>
        </authorList>
    </citation>
    <scope>NUCLEOTIDE SEQUENCE [LARGE SCALE GENOMIC DNA]</scope>
    <source>
        <strain evidence="1 2">FF3</strain>
    </source>
</reference>
<sequence length="113" mass="12092">MPAKTIRQFANFFHNGGSRIDLSKARSFEAGAIIDAIQREKTVQPDEVLPHPPCETGCRKDCLDQAGGAPDGGLAAQEAGGTDQRFDMASKKAFQSGFRLESGAGLSRNVKCH</sequence>
<dbReference type="EMBL" id="FNYY01000021">
    <property type="protein sequence ID" value="SEK05303.1"/>
    <property type="molecule type" value="Genomic_DNA"/>
</dbReference>
<comment type="caution">
    <text evidence="1">The sequence shown here is derived from an EMBL/GenBank/DDBJ whole genome shotgun (WGS) entry which is preliminary data.</text>
</comment>
<dbReference type="Proteomes" id="UP000182932">
    <property type="component" value="Unassembled WGS sequence"/>
</dbReference>
<gene>
    <name evidence="1" type="ORF">SAMN04487940_12176</name>
</gene>
<accession>A0A975WE52</accession>
<dbReference type="AlphaFoldDB" id="A0A975WE52"/>
<evidence type="ECO:0000313" key="1">
    <source>
        <dbReference type="EMBL" id="SEK05303.1"/>
    </source>
</evidence>
<organism evidence="1 2">
    <name type="scientific">Marinovum algicola</name>
    <dbReference type="NCBI Taxonomy" id="42444"/>
    <lineage>
        <taxon>Bacteria</taxon>
        <taxon>Pseudomonadati</taxon>
        <taxon>Pseudomonadota</taxon>
        <taxon>Alphaproteobacteria</taxon>
        <taxon>Rhodobacterales</taxon>
        <taxon>Roseobacteraceae</taxon>
        <taxon>Marinovum</taxon>
    </lineage>
</organism>
<name>A0A975WE52_9RHOB</name>
<evidence type="ECO:0000313" key="2">
    <source>
        <dbReference type="Proteomes" id="UP000182932"/>
    </source>
</evidence>